<evidence type="ECO:0000313" key="3">
    <source>
        <dbReference type="Proteomes" id="UP000057820"/>
    </source>
</evidence>
<evidence type="ECO:0000313" key="2">
    <source>
        <dbReference type="EMBL" id="CRY84194.1"/>
    </source>
</evidence>
<keyword evidence="2" id="KW-0614">Plasmid</keyword>
<organism evidence="2 3">
    <name type="scientific">Nocardia farcinica</name>
    <dbReference type="NCBI Taxonomy" id="37329"/>
    <lineage>
        <taxon>Bacteria</taxon>
        <taxon>Bacillati</taxon>
        <taxon>Actinomycetota</taxon>
        <taxon>Actinomycetes</taxon>
        <taxon>Mycobacteriales</taxon>
        <taxon>Nocardiaceae</taxon>
        <taxon>Nocardia</taxon>
    </lineage>
</organism>
<sequence length="246" mass="27346">MTNLCASTRKSKLYRWRKANSIAVYRPAGPVRDHIHALYALDVTAPMIGTAAGCTEQAIRAIANGAARQVRVQLAERILAVTHAPHPGQKLVLAVGAFRRIRALNAIGWPTTDLAARLGLRDPSNLNQSINRPHMTYLRWAAIRDLYEELSGTPGPRPDTARRCRTKPAPPLAWEGRDIDDPRAQPDWKAMGVKLSERPVCPNGHRYSDGNLAYDSRGHRRCRACSAAANHRREQRHGSSVAYDRN</sequence>
<dbReference type="KEGG" id="nfr:ERS450000_05907"/>
<name>A0A0H5PAA8_NOCFR</name>
<feature type="region of interest" description="Disordered" evidence="1">
    <location>
        <begin position="152"/>
        <end position="185"/>
    </location>
</feature>
<protein>
    <submittedName>
        <fullName evidence="2">Uncharacterized protein</fullName>
    </submittedName>
</protein>
<reference evidence="3" key="1">
    <citation type="submission" date="2015-03" db="EMBL/GenBank/DDBJ databases">
        <authorList>
            <consortium name="Pathogen Informatics"/>
        </authorList>
    </citation>
    <scope>NUCLEOTIDE SEQUENCE [LARGE SCALE GENOMIC DNA]</scope>
    <source>
        <strain evidence="3">NCTC11134</strain>
        <plasmid evidence="3">2</plasmid>
    </source>
</reference>
<proteinExistence type="predicted"/>
<geneLocation type="plasmid" evidence="2">
    <name>2</name>
</geneLocation>
<dbReference type="AlphaFoldDB" id="A0A0H5PAA8"/>
<accession>A0A0H5PAA8</accession>
<dbReference type="EMBL" id="LN868939">
    <property type="protein sequence ID" value="CRY84194.1"/>
    <property type="molecule type" value="Genomic_DNA"/>
</dbReference>
<feature type="compositionally biased region" description="Basic and acidic residues" evidence="1">
    <location>
        <begin position="175"/>
        <end position="185"/>
    </location>
</feature>
<dbReference type="RefSeq" id="WP_060594916.1">
    <property type="nucleotide sequence ID" value="NZ_CP031418.1"/>
</dbReference>
<dbReference type="Proteomes" id="UP000057820">
    <property type="component" value="Plasmid 2"/>
</dbReference>
<evidence type="ECO:0000256" key="1">
    <source>
        <dbReference type="SAM" id="MobiDB-lite"/>
    </source>
</evidence>
<gene>
    <name evidence="2" type="ORF">ERS450000_05907</name>
</gene>